<evidence type="ECO:0000259" key="11">
    <source>
        <dbReference type="PROSITE" id="PS50926"/>
    </source>
</evidence>
<dbReference type="Proteomes" id="UP000178606">
    <property type="component" value="Unassembled WGS sequence"/>
</dbReference>
<proteinExistence type="predicted"/>
<comment type="cofactor">
    <cofactor evidence="1">
        <name>[4Fe-4S] cluster</name>
        <dbReference type="ChEBI" id="CHEBI:49883"/>
    </cofactor>
</comment>
<dbReference type="AlphaFoldDB" id="A0A1F6CWW7"/>
<dbReference type="InterPro" id="IPR058240">
    <property type="entry name" value="rSAM_sf"/>
</dbReference>
<keyword evidence="3" id="KW-0004">4Fe-4S</keyword>
<dbReference type="InterPro" id="IPR038135">
    <property type="entry name" value="Methylthiotransferase_N_sf"/>
</dbReference>
<dbReference type="PANTHER" id="PTHR43020:SF2">
    <property type="entry name" value="MITOCHONDRIAL TRNA METHYLTHIOTRANSFERASE CDK5RAP1"/>
    <property type="match status" value="1"/>
</dbReference>
<dbReference type="PROSITE" id="PS51918">
    <property type="entry name" value="RADICAL_SAM"/>
    <property type="match status" value="1"/>
</dbReference>
<evidence type="ECO:0000259" key="12">
    <source>
        <dbReference type="PROSITE" id="PS51449"/>
    </source>
</evidence>
<name>A0A1F6CWW7_HANXR</name>
<dbReference type="InterPro" id="IPR023404">
    <property type="entry name" value="rSAM_horseshoe"/>
</dbReference>
<keyword evidence="7" id="KW-0408">Iron</keyword>
<evidence type="ECO:0000256" key="9">
    <source>
        <dbReference type="ARBA" id="ARBA00033765"/>
    </source>
</evidence>
<keyword evidence="4" id="KW-0808">Transferase</keyword>
<evidence type="ECO:0000256" key="3">
    <source>
        <dbReference type="ARBA" id="ARBA00022485"/>
    </source>
</evidence>
<dbReference type="GO" id="GO:0051539">
    <property type="term" value="F:4 iron, 4 sulfur cluster binding"/>
    <property type="evidence" value="ECO:0007669"/>
    <property type="project" value="UniProtKB-KW"/>
</dbReference>
<dbReference type="InterPro" id="IPR007197">
    <property type="entry name" value="rSAM"/>
</dbReference>
<sequence>MNTADARRMTDELEQAGGESVPTVDDADVVVLYSCVVRQAAETKVHNELERIRHLKAKRPSMQVALAGCMVEDDTIHLAKRYPFIDRYFSPKTDLSLSDQVFDFLDLDAPYRLDLEDAERASFVSQPITISQGCNRRCTYCVIPFRRGIERSRPAAEIRREVESLVGRGTKEVVLLGQIVDRYGRDIGTSLPRLLAEVSEVDGLQRIRFLTSYPVDFDRELMEAVADLPKVCEDVNLPVQAGDNEVLRRMARGYRAEDFERLACEMREVIPGVGLSTDVIVGFSGETEAQFENTLALLERTRCDIVHVAMYSERPGTASPQLWHDDVPLPEKRRRLHAVEDLQTRISCENNAALIGTQQELLVEGTRQGKWYGRTRNNKIAFFESPGDLIGTLVHLRITEASSWSLQGAPTYTTIPRRVT</sequence>
<gene>
    <name evidence="14" type="ORF">A3F84_16345</name>
</gene>
<evidence type="ECO:0000256" key="4">
    <source>
        <dbReference type="ARBA" id="ARBA00022679"/>
    </source>
</evidence>
<dbReference type="Gene3D" id="3.40.50.12160">
    <property type="entry name" value="Methylthiotransferase, N-terminal domain"/>
    <property type="match status" value="1"/>
</dbReference>
<dbReference type="SUPFAM" id="SSF102114">
    <property type="entry name" value="Radical SAM enzymes"/>
    <property type="match status" value="1"/>
</dbReference>
<comment type="function">
    <text evidence="2">Catalyzes the methylthiolation of N6-(dimethylallyl)adenosine (i(6)A), leading to the formation of 2-methylthio-N6-(dimethylallyl)adenosine (ms(2)i(6)A) at position 37 in tRNAs that read codons beginning with uridine.</text>
</comment>
<dbReference type="SMART" id="SM00729">
    <property type="entry name" value="Elp3"/>
    <property type="match status" value="1"/>
</dbReference>
<dbReference type="GO" id="GO:0046872">
    <property type="term" value="F:metal ion binding"/>
    <property type="evidence" value="ECO:0007669"/>
    <property type="project" value="UniProtKB-KW"/>
</dbReference>
<organism evidence="14 15">
    <name type="scientific">Handelsmanbacteria sp. (strain RIFCSPLOWO2_12_FULL_64_10)</name>
    <dbReference type="NCBI Taxonomy" id="1817868"/>
    <lineage>
        <taxon>Bacteria</taxon>
        <taxon>Candidatus Handelsmaniibacteriota</taxon>
    </lineage>
</organism>
<evidence type="ECO:0000256" key="1">
    <source>
        <dbReference type="ARBA" id="ARBA00001966"/>
    </source>
</evidence>
<dbReference type="InterPro" id="IPR002792">
    <property type="entry name" value="TRAM_dom"/>
</dbReference>
<keyword evidence="8" id="KW-0411">Iron-sulfur</keyword>
<dbReference type="SFLD" id="SFLDG01061">
    <property type="entry name" value="methylthiotransferase"/>
    <property type="match status" value="1"/>
</dbReference>
<feature type="region of interest" description="Disordered" evidence="10">
    <location>
        <begin position="1"/>
        <end position="20"/>
    </location>
</feature>
<dbReference type="Pfam" id="PF04055">
    <property type="entry name" value="Radical_SAM"/>
    <property type="match status" value="1"/>
</dbReference>
<evidence type="ECO:0000256" key="6">
    <source>
        <dbReference type="ARBA" id="ARBA00022723"/>
    </source>
</evidence>
<dbReference type="PANTHER" id="PTHR43020">
    <property type="entry name" value="CDK5 REGULATORY SUBUNIT-ASSOCIATED PROTEIN 1"/>
    <property type="match status" value="1"/>
</dbReference>
<dbReference type="CDD" id="cd01335">
    <property type="entry name" value="Radical_SAM"/>
    <property type="match status" value="1"/>
</dbReference>
<dbReference type="PROSITE" id="PS01278">
    <property type="entry name" value="MTTASE_RADICAL"/>
    <property type="match status" value="1"/>
</dbReference>
<feature type="domain" description="TRAM" evidence="11">
    <location>
        <begin position="352"/>
        <end position="412"/>
    </location>
</feature>
<dbReference type="SFLD" id="SFLDS00029">
    <property type="entry name" value="Radical_SAM"/>
    <property type="match status" value="1"/>
</dbReference>
<keyword evidence="6" id="KW-0479">Metal-binding</keyword>
<feature type="compositionally biased region" description="Basic and acidic residues" evidence="10">
    <location>
        <begin position="1"/>
        <end position="11"/>
    </location>
</feature>
<evidence type="ECO:0000259" key="13">
    <source>
        <dbReference type="PROSITE" id="PS51918"/>
    </source>
</evidence>
<evidence type="ECO:0000256" key="8">
    <source>
        <dbReference type="ARBA" id="ARBA00023014"/>
    </source>
</evidence>
<keyword evidence="5" id="KW-0949">S-adenosyl-L-methionine</keyword>
<evidence type="ECO:0000256" key="2">
    <source>
        <dbReference type="ARBA" id="ARBA00003234"/>
    </source>
</evidence>
<protein>
    <recommendedName>
        <fullName evidence="9">tRNA-2-methylthio-N(6)-dimethylallyladenosine synthase</fullName>
        <ecNumber evidence="9">2.8.4.3</ecNumber>
    </recommendedName>
</protein>
<dbReference type="Pfam" id="PF00919">
    <property type="entry name" value="UPF0004"/>
    <property type="match status" value="1"/>
</dbReference>
<dbReference type="InterPro" id="IPR005839">
    <property type="entry name" value="Methylthiotransferase"/>
</dbReference>
<evidence type="ECO:0000313" key="14">
    <source>
        <dbReference type="EMBL" id="OGG53531.1"/>
    </source>
</evidence>
<dbReference type="InterPro" id="IPR006638">
    <property type="entry name" value="Elp3/MiaA/NifB-like_rSAM"/>
</dbReference>
<comment type="caution">
    <text evidence="14">The sequence shown here is derived from an EMBL/GenBank/DDBJ whole genome shotgun (WGS) entry which is preliminary data.</text>
</comment>
<feature type="domain" description="Radical SAM core" evidence="13">
    <location>
        <begin position="120"/>
        <end position="349"/>
    </location>
</feature>
<dbReference type="InterPro" id="IPR020612">
    <property type="entry name" value="Methylthiotransferase_CS"/>
</dbReference>
<dbReference type="Pfam" id="PF01938">
    <property type="entry name" value="TRAM"/>
    <property type="match status" value="1"/>
</dbReference>
<evidence type="ECO:0000313" key="15">
    <source>
        <dbReference type="Proteomes" id="UP000178606"/>
    </source>
</evidence>
<accession>A0A1F6CWW7</accession>
<evidence type="ECO:0000256" key="5">
    <source>
        <dbReference type="ARBA" id="ARBA00022691"/>
    </source>
</evidence>
<dbReference type="Gene3D" id="3.80.30.20">
    <property type="entry name" value="tm_1862 like domain"/>
    <property type="match status" value="1"/>
</dbReference>
<dbReference type="NCBIfam" id="TIGR00089">
    <property type="entry name" value="MiaB/RimO family radical SAM methylthiotransferase"/>
    <property type="match status" value="1"/>
</dbReference>
<dbReference type="SFLD" id="SFLDG01082">
    <property type="entry name" value="B12-binding_domain_containing"/>
    <property type="match status" value="1"/>
</dbReference>
<dbReference type="FunFam" id="3.80.30.20:FF:000001">
    <property type="entry name" value="tRNA-2-methylthio-N(6)-dimethylallyladenosine synthase 2"/>
    <property type="match status" value="1"/>
</dbReference>
<dbReference type="GO" id="GO:0005829">
    <property type="term" value="C:cytosol"/>
    <property type="evidence" value="ECO:0007669"/>
    <property type="project" value="TreeGrafter"/>
</dbReference>
<dbReference type="PROSITE" id="PS50926">
    <property type="entry name" value="TRAM"/>
    <property type="match status" value="1"/>
</dbReference>
<evidence type="ECO:0000256" key="7">
    <source>
        <dbReference type="ARBA" id="ARBA00023004"/>
    </source>
</evidence>
<dbReference type="EC" id="2.8.4.3" evidence="9"/>
<feature type="domain" description="MTTase N-terminal" evidence="12">
    <location>
        <begin position="1"/>
        <end position="106"/>
    </location>
</feature>
<dbReference type="InterPro" id="IPR013848">
    <property type="entry name" value="Methylthiotransferase_N"/>
</dbReference>
<reference evidence="14 15" key="1">
    <citation type="journal article" date="2016" name="Nat. Commun.">
        <title>Thousands of microbial genomes shed light on interconnected biogeochemical processes in an aquifer system.</title>
        <authorList>
            <person name="Anantharaman K."/>
            <person name="Brown C.T."/>
            <person name="Hug L.A."/>
            <person name="Sharon I."/>
            <person name="Castelle C.J."/>
            <person name="Probst A.J."/>
            <person name="Thomas B.C."/>
            <person name="Singh A."/>
            <person name="Wilkins M.J."/>
            <person name="Karaoz U."/>
            <person name="Brodie E.L."/>
            <person name="Williams K.H."/>
            <person name="Hubbard S.S."/>
            <person name="Banfield J.F."/>
        </authorList>
    </citation>
    <scope>NUCLEOTIDE SEQUENCE [LARGE SCALE GENOMIC DNA]</scope>
    <source>
        <strain evidence="15">RIFCSPLOWO2_12_FULL_64_10</strain>
    </source>
</reference>
<dbReference type="PROSITE" id="PS51449">
    <property type="entry name" value="MTTASE_N"/>
    <property type="match status" value="1"/>
</dbReference>
<evidence type="ECO:0000256" key="10">
    <source>
        <dbReference type="SAM" id="MobiDB-lite"/>
    </source>
</evidence>
<dbReference type="GO" id="GO:0035597">
    <property type="term" value="F:tRNA-2-methylthio-N(6)-dimethylallyladenosine(37) synthase activity"/>
    <property type="evidence" value="ECO:0007669"/>
    <property type="project" value="UniProtKB-EC"/>
</dbReference>
<dbReference type="EMBL" id="MFKF01000119">
    <property type="protein sequence ID" value="OGG53531.1"/>
    <property type="molecule type" value="Genomic_DNA"/>
</dbReference>